<organism evidence="1 2">
    <name type="scientific">Meloidogyne enterolobii</name>
    <name type="common">Root-knot nematode worm</name>
    <name type="synonym">Meloidogyne mayaguensis</name>
    <dbReference type="NCBI Taxonomy" id="390850"/>
    <lineage>
        <taxon>Eukaryota</taxon>
        <taxon>Metazoa</taxon>
        <taxon>Ecdysozoa</taxon>
        <taxon>Nematoda</taxon>
        <taxon>Chromadorea</taxon>
        <taxon>Rhabditida</taxon>
        <taxon>Tylenchina</taxon>
        <taxon>Tylenchomorpha</taxon>
        <taxon>Tylenchoidea</taxon>
        <taxon>Meloidogynidae</taxon>
        <taxon>Meloidogyninae</taxon>
        <taxon>Meloidogyne</taxon>
    </lineage>
</organism>
<reference evidence="1" key="1">
    <citation type="submission" date="2023-11" db="EMBL/GenBank/DDBJ databases">
        <authorList>
            <person name="Poullet M."/>
        </authorList>
    </citation>
    <scope>NUCLEOTIDE SEQUENCE</scope>
    <source>
        <strain evidence="1">E1834</strain>
    </source>
</reference>
<sequence length="220" mass="25334">MAFHNSRWANDSFNKKIGDLIIKVDDSIFNTVKFVKIKNKWSGFDSGYNKCCSNNCINTNKPIGNCVKGFGFGNIIDEENIKYINFVDQYVLVYAENSFTKPQSCFNYSLYYFEIKCNVERELNKGLDWVYIGLKIPSSPKYINYHAKYTTIFNDKGFPLQLATSFNNNDIYGCGLVYPPTNMTNEIPYVFFTQNGKQIGKYLIRLRQIINPLGLNGLNN</sequence>
<dbReference type="EMBL" id="CAVMJV010000028">
    <property type="protein sequence ID" value="CAK5075881.1"/>
    <property type="molecule type" value="Genomic_DNA"/>
</dbReference>
<gene>
    <name evidence="1" type="ORF">MENTE1834_LOCUS22709</name>
</gene>
<protein>
    <submittedName>
        <fullName evidence="1">Uncharacterized protein</fullName>
    </submittedName>
</protein>
<name>A0ACB0ZAB3_MELEN</name>
<accession>A0ACB0ZAB3</accession>
<dbReference type="Proteomes" id="UP001497535">
    <property type="component" value="Unassembled WGS sequence"/>
</dbReference>
<evidence type="ECO:0000313" key="2">
    <source>
        <dbReference type="Proteomes" id="UP001497535"/>
    </source>
</evidence>
<keyword evidence="2" id="KW-1185">Reference proteome</keyword>
<evidence type="ECO:0000313" key="1">
    <source>
        <dbReference type="EMBL" id="CAK5075881.1"/>
    </source>
</evidence>
<proteinExistence type="predicted"/>
<comment type="caution">
    <text evidence="1">The sequence shown here is derived from an EMBL/GenBank/DDBJ whole genome shotgun (WGS) entry which is preliminary data.</text>
</comment>